<evidence type="ECO:0000313" key="1">
    <source>
        <dbReference type="EMBL" id="PWF25055.1"/>
    </source>
</evidence>
<comment type="caution">
    <text evidence="1">The sequence shown here is derived from an EMBL/GenBank/DDBJ whole genome shotgun (WGS) entry which is preliminary data.</text>
</comment>
<dbReference type="Pfam" id="PF13262">
    <property type="entry name" value="DUF4054"/>
    <property type="match status" value="1"/>
</dbReference>
<accession>A0A2V1K6E3</accession>
<dbReference type="RefSeq" id="WP_109060459.1">
    <property type="nucleotide sequence ID" value="NZ_QETA01000001.1"/>
</dbReference>
<sequence length="143" mass="15242">MQAFPLDKFRILFPMFATVTDGIVLAVAEWAECYTSGRGCKCNEQLWMLITAHLLQLRLNAEAGNGGAPGAIASATIDKVSVSFQAPPAADSWSHWLNLTPYGQQFLALAKSCAAGGVYVGGLPERAAFRNVGGLSIRGGRLR</sequence>
<reference evidence="2" key="1">
    <citation type="submission" date="2018-05" db="EMBL/GenBank/DDBJ databases">
        <authorList>
            <person name="Li Y."/>
        </authorList>
    </citation>
    <scope>NUCLEOTIDE SEQUENCE [LARGE SCALE GENOMIC DNA]</scope>
    <source>
        <strain evidence="2">3d-2-2</strain>
    </source>
</reference>
<proteinExistence type="predicted"/>
<dbReference type="Proteomes" id="UP000245212">
    <property type="component" value="Unassembled WGS sequence"/>
</dbReference>
<protein>
    <submittedName>
        <fullName evidence="1">DUF4054 domain-containing protein</fullName>
    </submittedName>
</protein>
<dbReference type="AlphaFoldDB" id="A0A2V1K6E3"/>
<organism evidence="1 2">
    <name type="scientific">Corticimicrobacter populi</name>
    <dbReference type="NCBI Taxonomy" id="2175229"/>
    <lineage>
        <taxon>Bacteria</taxon>
        <taxon>Pseudomonadati</taxon>
        <taxon>Pseudomonadota</taxon>
        <taxon>Betaproteobacteria</taxon>
        <taxon>Burkholderiales</taxon>
        <taxon>Alcaligenaceae</taxon>
        <taxon>Corticimicrobacter</taxon>
    </lineage>
</organism>
<dbReference type="InterPro" id="IPR025127">
    <property type="entry name" value="DUF4054"/>
</dbReference>
<dbReference type="EMBL" id="QETA01000001">
    <property type="protein sequence ID" value="PWF25055.1"/>
    <property type="molecule type" value="Genomic_DNA"/>
</dbReference>
<keyword evidence="2" id="KW-1185">Reference proteome</keyword>
<evidence type="ECO:0000313" key="2">
    <source>
        <dbReference type="Proteomes" id="UP000245212"/>
    </source>
</evidence>
<gene>
    <name evidence="1" type="ORF">DD235_02480</name>
</gene>
<name>A0A2V1K6E3_9BURK</name>